<evidence type="ECO:0000256" key="5">
    <source>
        <dbReference type="SAM" id="MobiDB-lite"/>
    </source>
</evidence>
<evidence type="ECO:0000256" key="4">
    <source>
        <dbReference type="RuleBase" id="RU365069"/>
    </source>
</evidence>
<evidence type="ECO:0000256" key="3">
    <source>
        <dbReference type="ARBA" id="ARBA00022483"/>
    </source>
</evidence>
<keyword evidence="4" id="KW-0653">Protein transport</keyword>
<organism evidence="7 8">
    <name type="scientific">Chloropicon primus</name>
    <dbReference type="NCBI Taxonomy" id="1764295"/>
    <lineage>
        <taxon>Eukaryota</taxon>
        <taxon>Viridiplantae</taxon>
        <taxon>Chlorophyta</taxon>
        <taxon>Chloropicophyceae</taxon>
        <taxon>Chloropicales</taxon>
        <taxon>Chloropicaceae</taxon>
        <taxon>Chloropicon</taxon>
    </lineage>
</organism>
<dbReference type="OrthoDB" id="508358at2759"/>
<feature type="region of interest" description="Disordered" evidence="5">
    <location>
        <begin position="1"/>
        <end position="46"/>
    </location>
</feature>
<accession>A0A5B8MFH7</accession>
<dbReference type="EMBL" id="CP031035">
    <property type="protein sequence ID" value="QDZ18954.1"/>
    <property type="molecule type" value="Genomic_DNA"/>
</dbReference>
<dbReference type="GO" id="GO:0015031">
    <property type="term" value="P:protein transport"/>
    <property type="evidence" value="ECO:0007669"/>
    <property type="project" value="UniProtKB-KW"/>
</dbReference>
<evidence type="ECO:0000256" key="2">
    <source>
        <dbReference type="ARBA" id="ARBA00022448"/>
    </source>
</evidence>
<dbReference type="Proteomes" id="UP000316726">
    <property type="component" value="Chromosome 2"/>
</dbReference>
<name>A0A5B8MFH7_9CHLO</name>
<dbReference type="STRING" id="1764295.A0A5B8MFH7"/>
<dbReference type="GO" id="GO:0006893">
    <property type="term" value="P:Golgi to plasma membrane transport"/>
    <property type="evidence" value="ECO:0007669"/>
    <property type="project" value="UniProtKB-UniRule"/>
</dbReference>
<sequence length="955" mass="109075">MESFRDSPVPLMSLEEEEEASSHTFAKVGNGSGNQPGGGGGGGFAARTRSSLIAELDLADLSDEDEEDEEALLESSLVARKEFKQVAWSAEDDEEVEEISLRILSSFQPSEIEGPTTSPAMAAERMTSIFSHGKAPANQDLLGLGTIDFRNASLVRHAAGRLDYERHGSIHKKPGIMGRTWSNSLGGKMMAPRLSSFSHGSSREDPSLLASSDSFDPKKYLGRVHRNSSQADLQKGQLYLTKQLNEGKDQRMLLVKENFERFIKCKNTIDDIHSKLQHNEFHSSSEAASTVLLMQSLNDVKDKSNTIFKPLIDRQHDREKLQRMLSTFRRYQWFLEMPTTLEEQLNNRKNDQVVSCYKKSKLFIEEHPNVDLFSKVFKEIERVVTGYKDKLYRNLESCKVDVERAKELITTLVRLQGNQILAQNLQKQNPFLVYLDSVSDYVLKKMKDHFLEYEKALQDLDSQEDPIVSSDEMSQFECIMLNVVMFARENRQRPTLKMFLEYSNVDCAELSFKLRLGKLQSTYVIRLSSVLLTVVDILLHLYLEDKSMLKTLRGRENVDRNYLSDIVEASKNKLHLIFRAYENQLHVLFASSEESNGLWNCAKEISMATSAVLEDVANRSMPEGDRNQILDVNMGLVERFVKYVCGQLEKVCTFTAHEAKMGEIRARRVHEEKSASLEILYVGDALLVGLQKVVETISQIQNSDDTGDKSERLVKFVERSLNNCLRCCAREFDRVGEEVMETSDYNSDIRMVLQGLQDAHFLENEIFPKACKIMSSITSLESMKEVTRMSPLVESMRNMKKRYVALNGVRTELLQRAYLSGSVEGRSENLFDVRNHVFIVLQFFVDQHSHGWQTVPHLCKELLTLLVESFFETLSEGFHENTERISKEEYLQSVLEISYLEKALGLYVSGKAHKSTEQIRRHLFSRCRTKVESAAMDKRVDAALESTKLHWLCFH</sequence>
<evidence type="ECO:0000313" key="7">
    <source>
        <dbReference type="EMBL" id="QDZ18954.1"/>
    </source>
</evidence>
<dbReference type="PANTHER" id="PTHR13043:SF1">
    <property type="entry name" value="EXOCYST COMPLEX COMPONENT 2"/>
    <property type="match status" value="1"/>
</dbReference>
<dbReference type="GO" id="GO:0006887">
    <property type="term" value="P:exocytosis"/>
    <property type="evidence" value="ECO:0007669"/>
    <property type="project" value="UniProtKB-KW"/>
</dbReference>
<comment type="similarity">
    <text evidence="1 4">Belongs to the SEC5 family.</text>
</comment>
<dbReference type="GO" id="GO:0000145">
    <property type="term" value="C:exocyst"/>
    <property type="evidence" value="ECO:0007669"/>
    <property type="project" value="UniProtKB-UniRule"/>
</dbReference>
<evidence type="ECO:0000259" key="6">
    <source>
        <dbReference type="Pfam" id="PF15469"/>
    </source>
</evidence>
<proteinExistence type="inferred from homology"/>
<keyword evidence="2 4" id="KW-0813">Transport</keyword>
<comment type="subunit">
    <text evidence="4">Component of the exocyst complex.</text>
</comment>
<keyword evidence="3 4" id="KW-0268">Exocytosis</keyword>
<dbReference type="AlphaFoldDB" id="A0A5B8MFH7"/>
<comment type="function">
    <text evidence="4">Component of the exocyst complex involved in the docking of exocytic vesicles with fusion sites on the plasma membrane.</text>
</comment>
<dbReference type="InterPro" id="IPR039481">
    <property type="entry name" value="EXOC2/Sec5_N_dom"/>
</dbReference>
<dbReference type="InterPro" id="IPR029175">
    <property type="entry name" value="EXOC2/Sec5"/>
</dbReference>
<reference evidence="7 8" key="1">
    <citation type="submission" date="2018-07" db="EMBL/GenBank/DDBJ databases">
        <title>The complete nuclear genome of the prasinophyte Chloropicon primus (CCMP1205).</title>
        <authorList>
            <person name="Pombert J.-F."/>
            <person name="Otis C."/>
            <person name="Turmel M."/>
            <person name="Lemieux C."/>
        </authorList>
    </citation>
    <scope>NUCLEOTIDE SEQUENCE [LARGE SCALE GENOMIC DNA]</scope>
    <source>
        <strain evidence="7 8">CCMP1205</strain>
    </source>
</reference>
<feature type="compositionally biased region" description="Gly residues" evidence="5">
    <location>
        <begin position="30"/>
        <end position="44"/>
    </location>
</feature>
<evidence type="ECO:0000256" key="1">
    <source>
        <dbReference type="ARBA" id="ARBA00010578"/>
    </source>
</evidence>
<keyword evidence="8" id="KW-1185">Reference proteome</keyword>
<protein>
    <recommendedName>
        <fullName evidence="4">Exocyst complex component SEC5</fullName>
    </recommendedName>
</protein>
<dbReference type="Pfam" id="PF15469">
    <property type="entry name" value="Sec5"/>
    <property type="match status" value="1"/>
</dbReference>
<dbReference type="PANTHER" id="PTHR13043">
    <property type="entry name" value="EXOCYST COMPLEX COMPONENT SEC5"/>
    <property type="match status" value="1"/>
</dbReference>
<feature type="domain" description="Exocyst complex component EXOC2/Sec5 N-terminal" evidence="6">
    <location>
        <begin position="195"/>
        <end position="954"/>
    </location>
</feature>
<gene>
    <name evidence="7" type="ORF">A3770_02p14720</name>
</gene>
<evidence type="ECO:0000313" key="8">
    <source>
        <dbReference type="Proteomes" id="UP000316726"/>
    </source>
</evidence>